<gene>
    <name evidence="2" type="ORF">AM587_10001983</name>
</gene>
<evidence type="ECO:0000256" key="1">
    <source>
        <dbReference type="SAM" id="MobiDB-lite"/>
    </source>
</evidence>
<accession>A0A0W8CND0</accession>
<dbReference type="EMBL" id="LNFO01002464">
    <property type="protein sequence ID" value="KUF85624.1"/>
    <property type="molecule type" value="Genomic_DNA"/>
</dbReference>
<name>A0A0W8CND0_PHYNI</name>
<evidence type="ECO:0000313" key="2">
    <source>
        <dbReference type="EMBL" id="KUF85624.1"/>
    </source>
</evidence>
<dbReference type="OrthoDB" id="2131500at2759"/>
<feature type="compositionally biased region" description="Basic and acidic residues" evidence="1">
    <location>
        <begin position="174"/>
        <end position="189"/>
    </location>
</feature>
<dbReference type="Proteomes" id="UP000052943">
    <property type="component" value="Unassembled WGS sequence"/>
</dbReference>
<proteinExistence type="predicted"/>
<reference evidence="2 3" key="1">
    <citation type="submission" date="2015-11" db="EMBL/GenBank/DDBJ databases">
        <title>Genomes and virulence difference between two physiological races of Phytophthora nicotianae.</title>
        <authorList>
            <person name="Liu H."/>
            <person name="Ma X."/>
            <person name="Yu H."/>
            <person name="Fang D."/>
            <person name="Li Y."/>
            <person name="Wang X."/>
            <person name="Wang W."/>
            <person name="Dong Y."/>
            <person name="Xiao B."/>
        </authorList>
    </citation>
    <scope>NUCLEOTIDE SEQUENCE [LARGE SCALE GENOMIC DNA]</scope>
    <source>
        <strain evidence="3">race 0</strain>
    </source>
</reference>
<feature type="region of interest" description="Disordered" evidence="1">
    <location>
        <begin position="174"/>
        <end position="200"/>
    </location>
</feature>
<protein>
    <submittedName>
        <fullName evidence="2">Uncharacterized protein</fullName>
    </submittedName>
</protein>
<comment type="caution">
    <text evidence="2">The sequence shown here is derived from an EMBL/GenBank/DDBJ whole genome shotgun (WGS) entry which is preliminary data.</text>
</comment>
<sequence>MPPQVNTPVVTEVVDTPAPSVIEPVETSNVKVSEVRMWMSRLSHGDDDIETFLRLYEKLNFVEYCVSNGLYDQRLYKLCSMMKRSWFCDNNNTWNLAGVLHRKQHIDLGLMRNKTYLCILHTMTDRFDQAAALKGFNDWETSKYHLKLSEAQIKSIAGETDRASYNKWKEDYEPKEVKEKRDDKEKGKENAFGYSQRAAD</sequence>
<organism evidence="2 3">
    <name type="scientific">Phytophthora nicotianae</name>
    <name type="common">Potato buckeye rot agent</name>
    <name type="synonym">Phytophthora parasitica</name>
    <dbReference type="NCBI Taxonomy" id="4792"/>
    <lineage>
        <taxon>Eukaryota</taxon>
        <taxon>Sar</taxon>
        <taxon>Stramenopiles</taxon>
        <taxon>Oomycota</taxon>
        <taxon>Peronosporomycetes</taxon>
        <taxon>Peronosporales</taxon>
        <taxon>Peronosporaceae</taxon>
        <taxon>Phytophthora</taxon>
    </lineage>
</organism>
<evidence type="ECO:0000313" key="3">
    <source>
        <dbReference type="Proteomes" id="UP000052943"/>
    </source>
</evidence>
<dbReference type="AlphaFoldDB" id="A0A0W8CND0"/>